<reference evidence="1" key="1">
    <citation type="submission" date="2021-03" db="EMBL/GenBank/DDBJ databases">
        <authorList>
            <consortium name="DOE Joint Genome Institute"/>
            <person name="Ahrendt S."/>
            <person name="Looney B.P."/>
            <person name="Miyauchi S."/>
            <person name="Morin E."/>
            <person name="Drula E."/>
            <person name="Courty P.E."/>
            <person name="Chicoki N."/>
            <person name="Fauchery L."/>
            <person name="Kohler A."/>
            <person name="Kuo A."/>
            <person name="Labutti K."/>
            <person name="Pangilinan J."/>
            <person name="Lipzen A."/>
            <person name="Riley R."/>
            <person name="Andreopoulos W."/>
            <person name="He G."/>
            <person name="Johnson J."/>
            <person name="Barry K.W."/>
            <person name="Grigoriev I.V."/>
            <person name="Nagy L."/>
            <person name="Hibbett D."/>
            <person name="Henrissat B."/>
            <person name="Matheny P.B."/>
            <person name="Labbe J."/>
            <person name="Martin F."/>
        </authorList>
    </citation>
    <scope>NUCLEOTIDE SEQUENCE</scope>
    <source>
        <strain evidence="1">HHB10654</strain>
    </source>
</reference>
<reference evidence="1" key="2">
    <citation type="journal article" date="2022" name="New Phytol.">
        <title>Evolutionary transition to the ectomycorrhizal habit in the genomes of a hyperdiverse lineage of mushroom-forming fungi.</title>
        <authorList>
            <person name="Looney B."/>
            <person name="Miyauchi S."/>
            <person name="Morin E."/>
            <person name="Drula E."/>
            <person name="Courty P.E."/>
            <person name="Kohler A."/>
            <person name="Kuo A."/>
            <person name="LaButti K."/>
            <person name="Pangilinan J."/>
            <person name="Lipzen A."/>
            <person name="Riley R."/>
            <person name="Andreopoulos W."/>
            <person name="He G."/>
            <person name="Johnson J."/>
            <person name="Nolan M."/>
            <person name="Tritt A."/>
            <person name="Barry K.W."/>
            <person name="Grigoriev I.V."/>
            <person name="Nagy L.G."/>
            <person name="Hibbett D."/>
            <person name="Henrissat B."/>
            <person name="Matheny P.B."/>
            <person name="Labbe J."/>
            <person name="Martin F.M."/>
        </authorList>
    </citation>
    <scope>NUCLEOTIDE SEQUENCE</scope>
    <source>
        <strain evidence="1">HHB10654</strain>
    </source>
</reference>
<proteinExistence type="predicted"/>
<name>A0ACB8TFG9_9AGAM</name>
<comment type="caution">
    <text evidence="1">The sequence shown here is derived from an EMBL/GenBank/DDBJ whole genome shotgun (WGS) entry which is preliminary data.</text>
</comment>
<dbReference type="Proteomes" id="UP000814140">
    <property type="component" value="Unassembled WGS sequence"/>
</dbReference>
<evidence type="ECO:0000313" key="1">
    <source>
        <dbReference type="EMBL" id="KAI0067145.1"/>
    </source>
</evidence>
<protein>
    <submittedName>
        <fullName evidence="1">Uncharacterized protein</fullName>
    </submittedName>
</protein>
<sequence>MSLIQVSSGNGLIRDRWPNSIARIAQDVKEFEDMGFHETVPATFEALCRWAYVVIPTDRGESARGYALLYQPADPSVIATSRGRGVEVLIRFQGFLGQSNLKPLGNWKGRVHQLTPSSRTPDSAHKALQFIELKGGPFTAQMGAQISCVERLRTFIFRQLLTTEDVALAERTARPIGDSISLQRRVFTKVHDGPESPPSVLTVMDDPNGLAARISRFWRVTSKLEFGKKTPTGSVERCNQLEFVSGDFVDVFARVDITNAHTEHGVPTVKVFLTPMSVVRLCGAGDVAEVMGVESVNPISQTISPLTGVVEPFVGLVFN</sequence>
<organism evidence="1 2">
    <name type="scientific">Artomyces pyxidatus</name>
    <dbReference type="NCBI Taxonomy" id="48021"/>
    <lineage>
        <taxon>Eukaryota</taxon>
        <taxon>Fungi</taxon>
        <taxon>Dikarya</taxon>
        <taxon>Basidiomycota</taxon>
        <taxon>Agaricomycotina</taxon>
        <taxon>Agaricomycetes</taxon>
        <taxon>Russulales</taxon>
        <taxon>Auriscalpiaceae</taxon>
        <taxon>Artomyces</taxon>
    </lineage>
</organism>
<accession>A0ACB8TFG9</accession>
<gene>
    <name evidence="1" type="ORF">BV25DRAFT_1835452</name>
</gene>
<dbReference type="EMBL" id="MU277191">
    <property type="protein sequence ID" value="KAI0067145.1"/>
    <property type="molecule type" value="Genomic_DNA"/>
</dbReference>
<keyword evidence="2" id="KW-1185">Reference proteome</keyword>
<evidence type="ECO:0000313" key="2">
    <source>
        <dbReference type="Proteomes" id="UP000814140"/>
    </source>
</evidence>